<proteinExistence type="predicted"/>
<dbReference type="EMBL" id="UZAI01005361">
    <property type="protein sequence ID" value="VDO90201.1"/>
    <property type="molecule type" value="Genomic_DNA"/>
</dbReference>
<accession>A0A183M2X7</accession>
<evidence type="ECO:0000313" key="2">
    <source>
        <dbReference type="Proteomes" id="UP000277204"/>
    </source>
</evidence>
<dbReference type="Proteomes" id="UP000277204">
    <property type="component" value="Unassembled WGS sequence"/>
</dbReference>
<organism evidence="1 2">
    <name type="scientific">Schistosoma margrebowiei</name>
    <dbReference type="NCBI Taxonomy" id="48269"/>
    <lineage>
        <taxon>Eukaryota</taxon>
        <taxon>Metazoa</taxon>
        <taxon>Spiralia</taxon>
        <taxon>Lophotrochozoa</taxon>
        <taxon>Platyhelminthes</taxon>
        <taxon>Trematoda</taxon>
        <taxon>Digenea</taxon>
        <taxon>Strigeidida</taxon>
        <taxon>Schistosomatoidea</taxon>
        <taxon>Schistosomatidae</taxon>
        <taxon>Schistosoma</taxon>
    </lineage>
</organism>
<dbReference type="PANTHER" id="PTHR47027:SF25">
    <property type="entry name" value="REVERSE TRANSCRIPTASE DOMAIN-CONTAINING PROTEIN"/>
    <property type="match status" value="1"/>
</dbReference>
<reference evidence="1 2" key="1">
    <citation type="submission" date="2018-11" db="EMBL/GenBank/DDBJ databases">
        <authorList>
            <consortium name="Pathogen Informatics"/>
        </authorList>
    </citation>
    <scope>NUCLEOTIDE SEQUENCE [LARGE SCALE GENOMIC DNA]</scope>
    <source>
        <strain evidence="1 2">Zambia</strain>
    </source>
</reference>
<evidence type="ECO:0000313" key="1">
    <source>
        <dbReference type="EMBL" id="VDO90201.1"/>
    </source>
</evidence>
<protein>
    <submittedName>
        <fullName evidence="1">Uncharacterized protein</fullName>
    </submittedName>
</protein>
<dbReference type="PANTHER" id="PTHR47027">
    <property type="entry name" value="REVERSE TRANSCRIPTASE DOMAIN-CONTAINING PROTEIN"/>
    <property type="match status" value="1"/>
</dbReference>
<name>A0A183M2X7_9TREM</name>
<dbReference type="AlphaFoldDB" id="A0A183M2X7"/>
<dbReference type="InterPro" id="IPR045609">
    <property type="entry name" value="DUF6451"/>
</dbReference>
<dbReference type="Pfam" id="PF20049">
    <property type="entry name" value="DUF6451"/>
    <property type="match status" value="1"/>
</dbReference>
<sequence>MKTPTSEGKYTIQWTACMKLDNSDFTDDLSLSHTHEQMQIKTTSVATATAPVDPNIHKGKTKILKYNTENTIRIILDGLTLEEVKTSRYLGSIIYEQGGSHADVKTGTDKTRTAYLKSWVIWNSKQLSANIKFRIFNTNTTTVRLYGAET</sequence>
<gene>
    <name evidence="1" type="ORF">SMRZ_LOCUS10402</name>
</gene>
<keyword evidence="2" id="KW-1185">Reference proteome</keyword>